<evidence type="ECO:0000256" key="4">
    <source>
        <dbReference type="ARBA" id="ARBA00023163"/>
    </source>
</evidence>
<evidence type="ECO:0000256" key="1">
    <source>
        <dbReference type="ARBA" id="ARBA00009437"/>
    </source>
</evidence>
<proteinExistence type="inferred from homology"/>
<keyword evidence="7" id="KW-1185">Reference proteome</keyword>
<dbReference type="PANTHER" id="PTHR30537">
    <property type="entry name" value="HTH-TYPE TRANSCRIPTIONAL REGULATOR"/>
    <property type="match status" value="1"/>
</dbReference>
<dbReference type="Pfam" id="PF03466">
    <property type="entry name" value="LysR_substrate"/>
    <property type="match status" value="1"/>
</dbReference>
<comment type="caution">
    <text evidence="6">The sequence shown here is derived from an EMBL/GenBank/DDBJ whole genome shotgun (WGS) entry which is preliminary data.</text>
</comment>
<sequence>MTQPSVARHIDALEHALGTTLFVRTQRGLSPTDAALELQPLAESLASVSAALLRMAEGRTGEVSGTVRISASEVVGIEHLPSILTRLREHYPSIVIELSLSNSVDDLLQRKADIAIRMVQPEQQALVAKRIGVIPIGLHAHRRYLERRGVPNSMEALAGHDLIGFDTETPAIREIAQRYPGLSRSAFALRVDSDVAQLAAIRAGFGIGICQVPIAAADPDLVRVLPDGFNVDLETWVVMHEDLRGSACCRIVFDVLAEELKKISLS</sequence>
<dbReference type="GO" id="GO:0003700">
    <property type="term" value="F:DNA-binding transcription factor activity"/>
    <property type="evidence" value="ECO:0007669"/>
    <property type="project" value="InterPro"/>
</dbReference>
<protein>
    <submittedName>
        <fullName evidence="6">DNA-binding transcriptional LysR family regulator</fullName>
    </submittedName>
</protein>
<gene>
    <name evidence="6" type="ORF">HNQ72_004427</name>
</gene>
<dbReference type="Gene3D" id="1.10.10.10">
    <property type="entry name" value="Winged helix-like DNA-binding domain superfamily/Winged helix DNA-binding domain"/>
    <property type="match status" value="1"/>
</dbReference>
<comment type="similarity">
    <text evidence="1">Belongs to the LysR transcriptional regulatory family.</text>
</comment>
<dbReference type="AlphaFoldDB" id="A0A7W9Y9M2"/>
<keyword evidence="3 6" id="KW-0238">DNA-binding</keyword>
<dbReference type="InterPro" id="IPR036388">
    <property type="entry name" value="WH-like_DNA-bd_sf"/>
</dbReference>
<dbReference type="InterPro" id="IPR036390">
    <property type="entry name" value="WH_DNA-bd_sf"/>
</dbReference>
<name>A0A7W9Y9M2_9HYPH</name>
<feature type="domain" description="HTH lysR-type" evidence="5">
    <location>
        <begin position="1"/>
        <end position="32"/>
    </location>
</feature>
<evidence type="ECO:0000256" key="3">
    <source>
        <dbReference type="ARBA" id="ARBA00023125"/>
    </source>
</evidence>
<organism evidence="6 7">
    <name type="scientific">Rhizobium wenxiniae</name>
    <dbReference type="NCBI Taxonomy" id="1737357"/>
    <lineage>
        <taxon>Bacteria</taxon>
        <taxon>Pseudomonadati</taxon>
        <taxon>Pseudomonadota</taxon>
        <taxon>Alphaproteobacteria</taxon>
        <taxon>Hyphomicrobiales</taxon>
        <taxon>Rhizobiaceae</taxon>
        <taxon>Rhizobium/Agrobacterium group</taxon>
        <taxon>Rhizobium</taxon>
    </lineage>
</organism>
<dbReference type="GO" id="GO:0006351">
    <property type="term" value="P:DNA-templated transcription"/>
    <property type="evidence" value="ECO:0007669"/>
    <property type="project" value="TreeGrafter"/>
</dbReference>
<keyword evidence="4" id="KW-0804">Transcription</keyword>
<keyword evidence="2" id="KW-0805">Transcription regulation</keyword>
<dbReference type="InterPro" id="IPR005119">
    <property type="entry name" value="LysR_subst-bd"/>
</dbReference>
<evidence type="ECO:0000313" key="7">
    <source>
        <dbReference type="Proteomes" id="UP000547879"/>
    </source>
</evidence>
<dbReference type="SUPFAM" id="SSF53850">
    <property type="entry name" value="Periplasmic binding protein-like II"/>
    <property type="match status" value="1"/>
</dbReference>
<evidence type="ECO:0000313" key="6">
    <source>
        <dbReference type="EMBL" id="MBB6164582.1"/>
    </source>
</evidence>
<dbReference type="Gene3D" id="3.40.190.290">
    <property type="match status" value="1"/>
</dbReference>
<dbReference type="InterPro" id="IPR058163">
    <property type="entry name" value="LysR-type_TF_proteobact-type"/>
</dbReference>
<dbReference type="Proteomes" id="UP000547879">
    <property type="component" value="Unassembled WGS sequence"/>
</dbReference>
<dbReference type="PANTHER" id="PTHR30537:SF3">
    <property type="entry name" value="TRANSCRIPTIONAL REGULATORY PROTEIN"/>
    <property type="match status" value="1"/>
</dbReference>
<dbReference type="Pfam" id="PF00126">
    <property type="entry name" value="HTH_1"/>
    <property type="match status" value="1"/>
</dbReference>
<evidence type="ECO:0000259" key="5">
    <source>
        <dbReference type="PROSITE" id="PS50931"/>
    </source>
</evidence>
<dbReference type="SUPFAM" id="SSF46785">
    <property type="entry name" value="Winged helix' DNA-binding domain"/>
    <property type="match status" value="1"/>
</dbReference>
<dbReference type="InterPro" id="IPR000847">
    <property type="entry name" value="LysR_HTH_N"/>
</dbReference>
<evidence type="ECO:0000256" key="2">
    <source>
        <dbReference type="ARBA" id="ARBA00023015"/>
    </source>
</evidence>
<dbReference type="EMBL" id="JACHEG010000006">
    <property type="protein sequence ID" value="MBB6164582.1"/>
    <property type="molecule type" value="Genomic_DNA"/>
</dbReference>
<reference evidence="6 7" key="1">
    <citation type="submission" date="2020-08" db="EMBL/GenBank/DDBJ databases">
        <title>Genomic Encyclopedia of Type Strains, Phase IV (KMG-IV): sequencing the most valuable type-strain genomes for metagenomic binning, comparative biology and taxonomic classification.</title>
        <authorList>
            <person name="Goeker M."/>
        </authorList>
    </citation>
    <scope>NUCLEOTIDE SEQUENCE [LARGE SCALE GENOMIC DNA]</scope>
    <source>
        <strain evidence="6 7">DSM 100734</strain>
    </source>
</reference>
<dbReference type="GO" id="GO:0043565">
    <property type="term" value="F:sequence-specific DNA binding"/>
    <property type="evidence" value="ECO:0007669"/>
    <property type="project" value="TreeGrafter"/>
</dbReference>
<accession>A0A7W9Y9M2</accession>
<dbReference type="PROSITE" id="PS50931">
    <property type="entry name" value="HTH_LYSR"/>
    <property type="match status" value="1"/>
</dbReference>